<organism evidence="2 3">
    <name type="scientific">Globodera rostochiensis</name>
    <name type="common">Golden nematode worm</name>
    <name type="synonym">Heterodera rostochiensis</name>
    <dbReference type="NCBI Taxonomy" id="31243"/>
    <lineage>
        <taxon>Eukaryota</taxon>
        <taxon>Metazoa</taxon>
        <taxon>Ecdysozoa</taxon>
        <taxon>Nematoda</taxon>
        <taxon>Chromadorea</taxon>
        <taxon>Rhabditida</taxon>
        <taxon>Tylenchina</taxon>
        <taxon>Tylenchomorpha</taxon>
        <taxon>Tylenchoidea</taxon>
        <taxon>Heteroderidae</taxon>
        <taxon>Heteroderinae</taxon>
        <taxon>Globodera</taxon>
    </lineage>
</organism>
<feature type="transmembrane region" description="Helical" evidence="1">
    <location>
        <begin position="75"/>
        <end position="95"/>
    </location>
</feature>
<dbReference type="AlphaFoldDB" id="A0A914IFD7"/>
<proteinExistence type="predicted"/>
<dbReference type="Proteomes" id="UP000887572">
    <property type="component" value="Unplaced"/>
</dbReference>
<feature type="transmembrane region" description="Helical" evidence="1">
    <location>
        <begin position="101"/>
        <end position="121"/>
    </location>
</feature>
<accession>A0A914IFD7</accession>
<keyword evidence="2" id="KW-1185">Reference proteome</keyword>
<evidence type="ECO:0000313" key="3">
    <source>
        <dbReference type="WBParaSite" id="Gr19_v10_g938.t1"/>
    </source>
</evidence>
<name>A0A914IFD7_GLORO</name>
<keyword evidence="1" id="KW-1133">Transmembrane helix</keyword>
<evidence type="ECO:0000256" key="1">
    <source>
        <dbReference type="SAM" id="Phobius"/>
    </source>
</evidence>
<protein>
    <submittedName>
        <fullName evidence="3">Uncharacterized protein</fullName>
    </submittedName>
</protein>
<dbReference type="WBParaSite" id="Gr19_v10_g938.t1">
    <property type="protein sequence ID" value="Gr19_v10_g938.t1"/>
    <property type="gene ID" value="Gr19_v10_g938"/>
</dbReference>
<keyword evidence="1" id="KW-0812">Transmembrane</keyword>
<evidence type="ECO:0000313" key="2">
    <source>
        <dbReference type="Proteomes" id="UP000887572"/>
    </source>
</evidence>
<sequence length="148" mass="17197">MEWKIELSKNFSKENENKLKLHFYLVLNELLDSLKVAKGHKRRRRRANIFQNIGATFGRFGEEECCKKTVCVMNLLFALFEAALLIRGFMLLSIFPSSLRFWLLLVFNFTLFMLFISAFVWHKCHALLFTLNRIGPDTASAAAVHPEP</sequence>
<reference evidence="3" key="1">
    <citation type="submission" date="2022-11" db="UniProtKB">
        <authorList>
            <consortium name="WormBaseParasite"/>
        </authorList>
    </citation>
    <scope>IDENTIFICATION</scope>
</reference>
<keyword evidence="1" id="KW-0472">Membrane</keyword>